<evidence type="ECO:0000313" key="2">
    <source>
        <dbReference type="Proteomes" id="UP000587527"/>
    </source>
</evidence>
<keyword evidence="2" id="KW-1185">Reference proteome</keyword>
<dbReference type="RefSeq" id="WP_184842964.1">
    <property type="nucleotide sequence ID" value="NZ_JACHMN010000003.1"/>
</dbReference>
<proteinExistence type="predicted"/>
<reference evidence="1 2" key="1">
    <citation type="submission" date="2020-08" db="EMBL/GenBank/DDBJ databases">
        <title>Sequencing the genomes of 1000 actinobacteria strains.</title>
        <authorList>
            <person name="Klenk H.-P."/>
        </authorList>
    </citation>
    <scope>NUCLEOTIDE SEQUENCE [LARGE SCALE GENOMIC DNA]</scope>
    <source>
        <strain evidence="1 2">DSM 45362</strain>
    </source>
</reference>
<dbReference type="AlphaFoldDB" id="A0A841C1P6"/>
<sequence length="110" mass="11939">MGIDVQLRRSLRLRDSGEEELVAEVGDGAAVFAHLLMRAQGGGKTPILDRAYPYSDMIVVAADFPGLLGELAELRGLTTGADELGFIQRLEELTDRGLQQDGLELHFLGD</sequence>
<dbReference type="Proteomes" id="UP000587527">
    <property type="component" value="Unassembled WGS sequence"/>
</dbReference>
<accession>A0A841C1P6</accession>
<dbReference type="EMBL" id="JACHMN010000003">
    <property type="protein sequence ID" value="MBB5872791.1"/>
    <property type="molecule type" value="Genomic_DNA"/>
</dbReference>
<evidence type="ECO:0000313" key="1">
    <source>
        <dbReference type="EMBL" id="MBB5872791.1"/>
    </source>
</evidence>
<organism evidence="1 2">
    <name type="scientific">Allocatelliglobosispora scoriae</name>
    <dbReference type="NCBI Taxonomy" id="643052"/>
    <lineage>
        <taxon>Bacteria</taxon>
        <taxon>Bacillati</taxon>
        <taxon>Actinomycetota</taxon>
        <taxon>Actinomycetes</taxon>
        <taxon>Micromonosporales</taxon>
        <taxon>Micromonosporaceae</taxon>
        <taxon>Allocatelliglobosispora</taxon>
    </lineage>
</organism>
<name>A0A841C1P6_9ACTN</name>
<protein>
    <submittedName>
        <fullName evidence="1">Uncharacterized protein</fullName>
    </submittedName>
</protein>
<gene>
    <name evidence="1" type="ORF">F4553_006225</name>
</gene>
<comment type="caution">
    <text evidence="1">The sequence shown here is derived from an EMBL/GenBank/DDBJ whole genome shotgun (WGS) entry which is preliminary data.</text>
</comment>